<dbReference type="Proteomes" id="UP000233786">
    <property type="component" value="Unassembled WGS sequence"/>
</dbReference>
<evidence type="ECO:0000313" key="4">
    <source>
        <dbReference type="Proteomes" id="UP000233786"/>
    </source>
</evidence>
<feature type="region of interest" description="Disordered" evidence="1">
    <location>
        <begin position="1"/>
        <end position="20"/>
    </location>
</feature>
<evidence type="ECO:0000259" key="2">
    <source>
        <dbReference type="Pfam" id="PF04149"/>
    </source>
</evidence>
<dbReference type="AlphaFoldDB" id="A0A2N3XXD3"/>
<keyword evidence="4" id="KW-1185">Reference proteome</keyword>
<dbReference type="Pfam" id="PF04149">
    <property type="entry name" value="DUF397"/>
    <property type="match status" value="1"/>
</dbReference>
<dbReference type="InterPro" id="IPR007278">
    <property type="entry name" value="DUF397"/>
</dbReference>
<dbReference type="EMBL" id="PJNB01000001">
    <property type="protein sequence ID" value="PKW15326.1"/>
    <property type="molecule type" value="Genomic_DNA"/>
</dbReference>
<proteinExistence type="predicted"/>
<reference evidence="3" key="1">
    <citation type="submission" date="2017-12" db="EMBL/GenBank/DDBJ databases">
        <title>Sequencing the genomes of 1000 Actinobacteria strains.</title>
        <authorList>
            <person name="Klenk H.-P."/>
        </authorList>
    </citation>
    <scope>NUCLEOTIDE SEQUENCE [LARGE SCALE GENOMIC DNA]</scope>
    <source>
        <strain evidence="3">DSM 44228</strain>
    </source>
</reference>
<organism evidence="3 4">
    <name type="scientific">Saccharopolyspora spinosa</name>
    <dbReference type="NCBI Taxonomy" id="60894"/>
    <lineage>
        <taxon>Bacteria</taxon>
        <taxon>Bacillati</taxon>
        <taxon>Actinomycetota</taxon>
        <taxon>Actinomycetes</taxon>
        <taxon>Pseudonocardiales</taxon>
        <taxon>Pseudonocardiaceae</taxon>
        <taxon>Saccharopolyspora</taxon>
    </lineage>
</organism>
<sequence>MPEHPYNTWRKSSRSGTNGGNCVEIGFADTGRAIRDTKQAADPSRPILEFSGTAFAAFLGRVKSGELG</sequence>
<name>A0A2N3XXD3_SACSN</name>
<dbReference type="STRING" id="994479.GCA_000194155_02421"/>
<evidence type="ECO:0000313" key="3">
    <source>
        <dbReference type="EMBL" id="PKW15326.1"/>
    </source>
</evidence>
<accession>A0A2N3XXD3</accession>
<gene>
    <name evidence="3" type="ORF">A8926_3020</name>
</gene>
<evidence type="ECO:0000256" key="1">
    <source>
        <dbReference type="SAM" id="MobiDB-lite"/>
    </source>
</evidence>
<comment type="caution">
    <text evidence="3">The sequence shown here is derived from an EMBL/GenBank/DDBJ whole genome shotgun (WGS) entry which is preliminary data.</text>
</comment>
<dbReference type="OrthoDB" id="3430276at2"/>
<feature type="domain" description="DUF397" evidence="2">
    <location>
        <begin position="8"/>
        <end position="63"/>
    </location>
</feature>
<dbReference type="RefSeq" id="WP_010694960.1">
    <property type="nucleotide sequence ID" value="NZ_CP061007.1"/>
</dbReference>
<protein>
    <submittedName>
        <fullName evidence="3">Uncharacterized protein DUF397</fullName>
    </submittedName>
</protein>